<protein>
    <submittedName>
        <fullName evidence="3">NAD-dependent epimerase/dehydratase family protein</fullName>
    </submittedName>
</protein>
<evidence type="ECO:0000256" key="1">
    <source>
        <dbReference type="ARBA" id="ARBA00007637"/>
    </source>
</evidence>
<sequence>MLITGGAGFIGSHVIDELVKNDFQVVSVDNYITGFKSNLSDAVKAYTMDLNDPKLESVFINEQPDYVIHLAAQASVMASMNNPQFDFFTNTVGTVNVMVLSKKYHVKKFLFASTAAVYGEPEYLPIDEKHSINSQSFYALSKHSAENYIRHYSQFKGLDSCILRFSNVYGPRQNENGEAGVISIFINRLLGEEKVSIYDGGQTRDFVYVKDVAFACRLALGVKAKGIYNVSSCSETTIEELYYKISNLSGLHAMPIFEPKRFGEIEKSVLNNIRVKDELQWFTQYSLSEGLQETLQYYMQKKSNEKVSI</sequence>
<dbReference type="EMBL" id="JBHUGI010000010">
    <property type="protein sequence ID" value="MFD1927506.1"/>
    <property type="molecule type" value="Genomic_DNA"/>
</dbReference>
<dbReference type="Proteomes" id="UP001597218">
    <property type="component" value="Unassembled WGS sequence"/>
</dbReference>
<dbReference type="SUPFAM" id="SSF51735">
    <property type="entry name" value="NAD(P)-binding Rossmann-fold domains"/>
    <property type="match status" value="1"/>
</dbReference>
<dbReference type="Gene3D" id="3.40.50.720">
    <property type="entry name" value="NAD(P)-binding Rossmann-like Domain"/>
    <property type="match status" value="1"/>
</dbReference>
<gene>
    <name evidence="3" type="ORF">ACFSFY_05435</name>
</gene>
<evidence type="ECO:0000313" key="4">
    <source>
        <dbReference type="Proteomes" id="UP001597218"/>
    </source>
</evidence>
<dbReference type="Pfam" id="PF01370">
    <property type="entry name" value="Epimerase"/>
    <property type="match status" value="1"/>
</dbReference>
<evidence type="ECO:0000259" key="2">
    <source>
        <dbReference type="Pfam" id="PF01370"/>
    </source>
</evidence>
<dbReference type="Gene3D" id="3.90.25.10">
    <property type="entry name" value="UDP-galactose 4-epimerase, domain 1"/>
    <property type="match status" value="1"/>
</dbReference>
<keyword evidence="4" id="KW-1185">Reference proteome</keyword>
<comment type="similarity">
    <text evidence="1">Belongs to the NAD(P)-dependent epimerase/dehydratase family.</text>
</comment>
<dbReference type="InterPro" id="IPR001509">
    <property type="entry name" value="Epimerase_deHydtase"/>
</dbReference>
<feature type="domain" description="NAD-dependent epimerase/dehydratase" evidence="2">
    <location>
        <begin position="1"/>
        <end position="230"/>
    </location>
</feature>
<proteinExistence type="inferred from homology"/>
<dbReference type="PANTHER" id="PTHR43000">
    <property type="entry name" value="DTDP-D-GLUCOSE 4,6-DEHYDRATASE-RELATED"/>
    <property type="match status" value="1"/>
</dbReference>
<name>A0ABW4SFU9_9BACL</name>
<accession>A0ABW4SFU9</accession>
<dbReference type="InterPro" id="IPR036291">
    <property type="entry name" value="NAD(P)-bd_dom_sf"/>
</dbReference>
<organism evidence="3 4">
    <name type="scientific">Sporosarcina siberiensis</name>
    <dbReference type="NCBI Taxonomy" id="1365606"/>
    <lineage>
        <taxon>Bacteria</taxon>
        <taxon>Bacillati</taxon>
        <taxon>Bacillota</taxon>
        <taxon>Bacilli</taxon>
        <taxon>Bacillales</taxon>
        <taxon>Caryophanaceae</taxon>
        <taxon>Sporosarcina</taxon>
    </lineage>
</organism>
<dbReference type="RefSeq" id="WP_381536239.1">
    <property type="nucleotide sequence ID" value="NZ_JBHUGI010000010.1"/>
</dbReference>
<reference evidence="4" key="1">
    <citation type="journal article" date="2019" name="Int. J. Syst. Evol. Microbiol.">
        <title>The Global Catalogue of Microorganisms (GCM) 10K type strain sequencing project: providing services to taxonomists for standard genome sequencing and annotation.</title>
        <authorList>
            <consortium name="The Broad Institute Genomics Platform"/>
            <consortium name="The Broad Institute Genome Sequencing Center for Infectious Disease"/>
            <person name="Wu L."/>
            <person name="Ma J."/>
        </authorList>
    </citation>
    <scope>NUCLEOTIDE SEQUENCE [LARGE SCALE GENOMIC DNA]</scope>
    <source>
        <strain evidence="4">CGMCC 4.7177</strain>
    </source>
</reference>
<evidence type="ECO:0000313" key="3">
    <source>
        <dbReference type="EMBL" id="MFD1927506.1"/>
    </source>
</evidence>
<comment type="caution">
    <text evidence="3">The sequence shown here is derived from an EMBL/GenBank/DDBJ whole genome shotgun (WGS) entry which is preliminary data.</text>
</comment>